<keyword evidence="2" id="KW-0378">Hydrolase</keyword>
<dbReference type="PANTHER" id="PTHR14119:SF3">
    <property type="entry name" value="ISOCHORISMATASE DOMAIN-CONTAINING PROTEIN 2"/>
    <property type="match status" value="1"/>
</dbReference>
<evidence type="ECO:0000313" key="3">
    <source>
        <dbReference type="Proteomes" id="UP000655420"/>
    </source>
</evidence>
<reference evidence="2" key="1">
    <citation type="submission" date="2020-12" db="EMBL/GenBank/DDBJ databases">
        <title>Bacterial taxonomy.</title>
        <authorList>
            <person name="Pan X."/>
        </authorList>
    </citation>
    <scope>NUCLEOTIDE SEQUENCE</scope>
    <source>
        <strain evidence="2">M0105</strain>
    </source>
</reference>
<name>A0A8J7M9N9_9RHOB</name>
<dbReference type="EMBL" id="JAEHHL010000012">
    <property type="protein sequence ID" value="MBK0400904.1"/>
    <property type="molecule type" value="Genomic_DNA"/>
</dbReference>
<proteinExistence type="predicted"/>
<comment type="caution">
    <text evidence="2">The sequence shown here is derived from an EMBL/GenBank/DDBJ whole genome shotgun (WGS) entry which is preliminary data.</text>
</comment>
<dbReference type="SUPFAM" id="SSF52499">
    <property type="entry name" value="Isochorismatase-like hydrolases"/>
    <property type="match status" value="1"/>
</dbReference>
<accession>A0A8J7M9N9</accession>
<keyword evidence="3" id="KW-1185">Reference proteome</keyword>
<gene>
    <name evidence="2" type="ORF">H0I76_17020</name>
</gene>
<dbReference type="Proteomes" id="UP000655420">
    <property type="component" value="Unassembled WGS sequence"/>
</dbReference>
<dbReference type="InterPro" id="IPR036380">
    <property type="entry name" value="Isochorismatase-like_sf"/>
</dbReference>
<sequence length="182" mass="19645">MLIRSAESCLVVIDMQERLVPAMQAPARTIRNARTLITAAHELGVPVILTEQYPTGLGTTVPELAKVAAAAEAQILPKMHFSCMEDRGFATAFRATGRRQAVIAGMEAHICVMQTAAEMMEQGFEVFVVTDATSSRTLESEKACLDRLQACGAGIVTTEMVVFEWLGCAGTDAFRALLPLIK</sequence>
<dbReference type="CDD" id="cd01012">
    <property type="entry name" value="YcaC_related"/>
    <property type="match status" value="1"/>
</dbReference>
<evidence type="ECO:0000259" key="1">
    <source>
        <dbReference type="Pfam" id="PF00857"/>
    </source>
</evidence>
<evidence type="ECO:0000313" key="2">
    <source>
        <dbReference type="EMBL" id="MBK0400904.1"/>
    </source>
</evidence>
<feature type="domain" description="Isochorismatase-like" evidence="1">
    <location>
        <begin position="8"/>
        <end position="159"/>
    </location>
</feature>
<dbReference type="InterPro" id="IPR050993">
    <property type="entry name" value="Isochorismatase_domain"/>
</dbReference>
<protein>
    <submittedName>
        <fullName evidence="2">Hydrolase</fullName>
    </submittedName>
</protein>
<dbReference type="RefSeq" id="WP_200612703.1">
    <property type="nucleotide sequence ID" value="NZ_JAEHHL010000012.1"/>
</dbReference>
<organism evidence="2 3">
    <name type="scientific">Thermohalobaculum xanthum</name>
    <dbReference type="NCBI Taxonomy" id="2753746"/>
    <lineage>
        <taxon>Bacteria</taxon>
        <taxon>Pseudomonadati</taxon>
        <taxon>Pseudomonadota</taxon>
        <taxon>Alphaproteobacteria</taxon>
        <taxon>Rhodobacterales</taxon>
        <taxon>Paracoccaceae</taxon>
        <taxon>Thermohalobaculum</taxon>
    </lineage>
</organism>
<dbReference type="Pfam" id="PF00857">
    <property type="entry name" value="Isochorismatase"/>
    <property type="match status" value="1"/>
</dbReference>
<dbReference type="InterPro" id="IPR000868">
    <property type="entry name" value="Isochorismatase-like_dom"/>
</dbReference>
<dbReference type="GO" id="GO:0016787">
    <property type="term" value="F:hydrolase activity"/>
    <property type="evidence" value="ECO:0007669"/>
    <property type="project" value="UniProtKB-KW"/>
</dbReference>
<dbReference type="PANTHER" id="PTHR14119">
    <property type="entry name" value="HYDROLASE"/>
    <property type="match status" value="1"/>
</dbReference>
<dbReference type="AlphaFoldDB" id="A0A8J7M9N9"/>
<dbReference type="Gene3D" id="3.40.50.850">
    <property type="entry name" value="Isochorismatase-like"/>
    <property type="match status" value="1"/>
</dbReference>